<gene>
    <name evidence="1" type="ORF">COV10_00385</name>
</gene>
<dbReference type="Proteomes" id="UP000228767">
    <property type="component" value="Unassembled WGS sequence"/>
</dbReference>
<accession>A0A2H0RFA5</accession>
<evidence type="ECO:0000313" key="2">
    <source>
        <dbReference type="Proteomes" id="UP000228767"/>
    </source>
</evidence>
<dbReference type="InterPro" id="IPR011051">
    <property type="entry name" value="RmlC_Cupin_sf"/>
</dbReference>
<dbReference type="SUPFAM" id="SSF51182">
    <property type="entry name" value="RmlC-like cupins"/>
    <property type="match status" value="1"/>
</dbReference>
<organism evidence="1 2">
    <name type="scientific">Candidatus Vogelbacteria bacterium CG10_big_fil_rev_8_21_14_0_10_51_16</name>
    <dbReference type="NCBI Taxonomy" id="1975045"/>
    <lineage>
        <taxon>Bacteria</taxon>
        <taxon>Candidatus Vogeliibacteriota</taxon>
    </lineage>
</organism>
<name>A0A2H0RFA5_9BACT</name>
<dbReference type="EMBL" id="PCYI01000002">
    <property type="protein sequence ID" value="PIR45241.1"/>
    <property type="molecule type" value="Genomic_DNA"/>
</dbReference>
<dbReference type="CDD" id="cd02208">
    <property type="entry name" value="cupin_RmlC-like"/>
    <property type="match status" value="1"/>
</dbReference>
<reference evidence="1 2" key="1">
    <citation type="submission" date="2017-09" db="EMBL/GenBank/DDBJ databases">
        <title>Depth-based differentiation of microbial function through sediment-hosted aquifers and enrichment of novel symbionts in the deep terrestrial subsurface.</title>
        <authorList>
            <person name="Probst A.J."/>
            <person name="Ladd B."/>
            <person name="Jarett J.K."/>
            <person name="Geller-Mcgrath D.E."/>
            <person name="Sieber C.M."/>
            <person name="Emerson J.B."/>
            <person name="Anantharaman K."/>
            <person name="Thomas B.C."/>
            <person name="Malmstrom R."/>
            <person name="Stieglmeier M."/>
            <person name="Klingl A."/>
            <person name="Woyke T."/>
            <person name="Ryan C.M."/>
            <person name="Banfield J.F."/>
        </authorList>
    </citation>
    <scope>NUCLEOTIDE SEQUENCE [LARGE SCALE GENOMIC DNA]</scope>
    <source>
        <strain evidence="1">CG10_big_fil_rev_8_21_14_0_10_51_16</strain>
    </source>
</reference>
<proteinExistence type="predicted"/>
<sequence length="234" mass="25525">MNTINTIENVNEKEAHGFHSSQSWIPESLSTEDLTWRYAPDLTAEEKETVLSLTKDSGFVSLFTPFVPNKETKKSDVAGILNLISGLPKLESIAGSMILDKKLSESIGAGIVVVAADGSELPVGQPVKQVIYESMPTDVYFETIGGFSLAKIKISEGDPEIVEGLHVHNGGRLIVALSKSSKVVLPSGTVNLRKNDVIWMPPWTLHSFLTGDFLALHPNEAGWNHPEAFLPYRS</sequence>
<protein>
    <submittedName>
        <fullName evidence="1">Uncharacterized protein</fullName>
    </submittedName>
</protein>
<dbReference type="AlphaFoldDB" id="A0A2H0RFA5"/>
<comment type="caution">
    <text evidence="1">The sequence shown here is derived from an EMBL/GenBank/DDBJ whole genome shotgun (WGS) entry which is preliminary data.</text>
</comment>
<evidence type="ECO:0000313" key="1">
    <source>
        <dbReference type="EMBL" id="PIR45241.1"/>
    </source>
</evidence>